<dbReference type="SMART" id="SM00355">
    <property type="entry name" value="ZnF_C2H2"/>
    <property type="match status" value="2"/>
</dbReference>
<name>A0ABP0EH72_9ASCO</name>
<keyword evidence="5" id="KW-1185">Reference proteome</keyword>
<dbReference type="InterPro" id="IPR036236">
    <property type="entry name" value="Znf_C2H2_sf"/>
</dbReference>
<organism evidence="4 5">
    <name type="scientific">[Candida] anglica</name>
    <dbReference type="NCBI Taxonomy" id="148631"/>
    <lineage>
        <taxon>Eukaryota</taxon>
        <taxon>Fungi</taxon>
        <taxon>Dikarya</taxon>
        <taxon>Ascomycota</taxon>
        <taxon>Saccharomycotina</taxon>
        <taxon>Pichiomycetes</taxon>
        <taxon>Debaryomycetaceae</taxon>
        <taxon>Kurtzmaniella</taxon>
    </lineage>
</organism>
<dbReference type="InterPro" id="IPR013087">
    <property type="entry name" value="Znf_C2H2_type"/>
</dbReference>
<feature type="region of interest" description="Disordered" evidence="2">
    <location>
        <begin position="90"/>
        <end position="109"/>
    </location>
</feature>
<dbReference type="SUPFAM" id="SSF57667">
    <property type="entry name" value="beta-beta-alpha zinc fingers"/>
    <property type="match status" value="1"/>
</dbReference>
<feature type="compositionally biased region" description="Low complexity" evidence="2">
    <location>
        <begin position="149"/>
        <end position="158"/>
    </location>
</feature>
<evidence type="ECO:0000313" key="4">
    <source>
        <dbReference type="EMBL" id="CAK7911912.1"/>
    </source>
</evidence>
<feature type="domain" description="C2H2-type" evidence="3">
    <location>
        <begin position="304"/>
        <end position="331"/>
    </location>
</feature>
<proteinExistence type="predicted"/>
<evidence type="ECO:0000259" key="3">
    <source>
        <dbReference type="PROSITE" id="PS50157"/>
    </source>
</evidence>
<keyword evidence="1" id="KW-0479">Metal-binding</keyword>
<protein>
    <submittedName>
        <fullName evidence="4">Transcriptional regulator Stp4p</fullName>
    </submittedName>
</protein>
<feature type="region of interest" description="Disordered" evidence="2">
    <location>
        <begin position="37"/>
        <end position="74"/>
    </location>
</feature>
<reference evidence="4 5" key="1">
    <citation type="submission" date="2024-01" db="EMBL/GenBank/DDBJ databases">
        <authorList>
            <consortium name="Genoscope - CEA"/>
            <person name="William W."/>
        </authorList>
    </citation>
    <scope>NUCLEOTIDE SEQUENCE [LARGE SCALE GENOMIC DNA]</scope>
    <source>
        <strain evidence="4 5">29B2s-10</strain>
    </source>
</reference>
<keyword evidence="1" id="KW-0862">Zinc</keyword>
<feature type="compositionally biased region" description="Polar residues" evidence="2">
    <location>
        <begin position="90"/>
        <end position="108"/>
    </location>
</feature>
<evidence type="ECO:0000313" key="5">
    <source>
        <dbReference type="Proteomes" id="UP001497600"/>
    </source>
</evidence>
<dbReference type="Proteomes" id="UP001497600">
    <property type="component" value="Chromosome F"/>
</dbReference>
<feature type="compositionally biased region" description="Basic and acidic residues" evidence="2">
    <location>
        <begin position="207"/>
        <end position="224"/>
    </location>
</feature>
<evidence type="ECO:0000256" key="1">
    <source>
        <dbReference type="PROSITE-ProRule" id="PRU00042"/>
    </source>
</evidence>
<feature type="compositionally biased region" description="Polar residues" evidence="2">
    <location>
        <begin position="182"/>
        <end position="198"/>
    </location>
</feature>
<feature type="compositionally biased region" description="Low complexity" evidence="2">
    <location>
        <begin position="230"/>
        <end position="247"/>
    </location>
</feature>
<gene>
    <name evidence="4" type="primary">STP4</name>
    <name evidence="4" type="ORF">CAAN4_F04588</name>
</gene>
<evidence type="ECO:0000256" key="2">
    <source>
        <dbReference type="SAM" id="MobiDB-lite"/>
    </source>
</evidence>
<dbReference type="Gene3D" id="3.30.160.60">
    <property type="entry name" value="Classic Zinc Finger"/>
    <property type="match status" value="1"/>
</dbReference>
<feature type="region of interest" description="Disordered" evidence="2">
    <location>
        <begin position="142"/>
        <end position="250"/>
    </location>
</feature>
<feature type="compositionally biased region" description="Low complexity" evidence="2">
    <location>
        <begin position="37"/>
        <end position="73"/>
    </location>
</feature>
<keyword evidence="1" id="KW-0863">Zinc-finger</keyword>
<dbReference type="PROSITE" id="PS50157">
    <property type="entry name" value="ZINC_FINGER_C2H2_2"/>
    <property type="match status" value="1"/>
</dbReference>
<accession>A0ABP0EH72</accession>
<feature type="compositionally biased region" description="Low complexity" evidence="2">
    <location>
        <begin position="165"/>
        <end position="181"/>
    </location>
</feature>
<dbReference type="EMBL" id="OZ004258">
    <property type="protein sequence ID" value="CAK7911912.1"/>
    <property type="molecule type" value="Genomic_DNA"/>
</dbReference>
<dbReference type="PROSITE" id="PS00028">
    <property type="entry name" value="ZINC_FINGER_C2H2_1"/>
    <property type="match status" value="1"/>
</dbReference>
<sequence length="423" mass="45740">MSVLPNTQAHYRLPSIHSLDLDLPVPNVAPAYASYYSPKPSSQPSGPSPSVVAVQPQPSQYSSAGSTGSTTTTHQLGLPHIMLQPIKYEQQQPSVQAPSLTHSGSSLKSPPRIPFISPISSPAYNHAAGGLSTLCAVATRRSSDPSQFGGAAAGAAAGAGAGQAPTTTTTPFNDNDTKTNFMINNSTHTPISMGSSTIHSEEEEQDTTYHEVGTKQEHDQEELKLSTANSPASGGAQQSSSGSSAAPFPTTTTTLEIANESSNPKVNKSLWKPRKKRQCPECHLFFSNLATHKSTHLKPTSRPHVCEYCNRGFARPNDLFRHVKRHWKETGSDKGQFKCPFKGEVQGGDHCCHSTGIFSRCDTFKNHLKAIHFQYPSGTKKDQRNKVAGTCRACQQHFHNVDEWMVSHVEKNACPYAGEFTKS</sequence>